<dbReference type="PANTHER" id="PTHR30480:SF13">
    <property type="entry name" value="BETA-HEXOSAMINIDASE"/>
    <property type="match status" value="1"/>
</dbReference>
<comment type="similarity">
    <text evidence="2">Belongs to the glycosyl hydrolase 3 family.</text>
</comment>
<evidence type="ECO:0000313" key="8">
    <source>
        <dbReference type="Proteomes" id="UP000193200"/>
    </source>
</evidence>
<keyword evidence="5 7" id="KW-0326">Glycosidase</keyword>
<evidence type="ECO:0000256" key="4">
    <source>
        <dbReference type="ARBA" id="ARBA00022801"/>
    </source>
</evidence>
<dbReference type="RefSeq" id="WP_217808192.1">
    <property type="nucleotide sequence ID" value="NZ_FWFR01000006.1"/>
</dbReference>
<feature type="domain" description="Glycoside hydrolase family 3 N-terminal" evidence="6">
    <location>
        <begin position="35"/>
        <end position="309"/>
    </location>
</feature>
<dbReference type="InterPro" id="IPR036962">
    <property type="entry name" value="Glyco_hydro_3_N_sf"/>
</dbReference>
<keyword evidence="4 7" id="KW-0378">Hydrolase</keyword>
<dbReference type="PANTHER" id="PTHR30480">
    <property type="entry name" value="BETA-HEXOSAMINIDASE-RELATED"/>
    <property type="match status" value="1"/>
</dbReference>
<dbReference type="Proteomes" id="UP000193200">
    <property type="component" value="Unassembled WGS sequence"/>
</dbReference>
<evidence type="ECO:0000256" key="2">
    <source>
        <dbReference type="ARBA" id="ARBA00005336"/>
    </source>
</evidence>
<sequence length="350" mass="36937">MSAIEAGRQLAAIFGVAGPELGAAQRAFFAEADPVGFILFQRNCQSPDQVRRLVDDLRDCVGRDDAPVLIDQEGGRVARLHPPHWRSAPPQAVFGRLWQRDRIDAVRAAGLNARLIGDELARLGITVDCLPALDLSRPETTAAIGDRALSDDPEAVAALGRAVAGGLAAAGVLPVIKHMPGHGRARVDSHHALPAVDAGLAELADSDFLPFARLAHLPIGMTGHILFEALDPDRPATLSPTVIADVIRGRIGFSGLLLTDDLSMKALEGTVAERAARALDAGCDLALHCNGELGEMKGIAAAIRPLDAAAAARVRAAEDYRLTRRSTEFDIAAVQTELAALLEGISWTAT</sequence>
<evidence type="ECO:0000256" key="3">
    <source>
        <dbReference type="ARBA" id="ARBA00012663"/>
    </source>
</evidence>
<gene>
    <name evidence="7" type="primary">nagZ</name>
    <name evidence="7" type="ORF">OCH7691_04341</name>
</gene>
<dbReference type="InParanoid" id="A0A1Y5U298"/>
<dbReference type="EMBL" id="FWFR01000006">
    <property type="protein sequence ID" value="SLN77233.1"/>
    <property type="molecule type" value="Genomic_DNA"/>
</dbReference>
<protein>
    <recommendedName>
        <fullName evidence="3">beta-N-acetylhexosaminidase</fullName>
        <ecNumber evidence="3">3.2.1.52</ecNumber>
    </recommendedName>
</protein>
<dbReference type="GO" id="GO:0004563">
    <property type="term" value="F:beta-N-acetylhexosaminidase activity"/>
    <property type="evidence" value="ECO:0007669"/>
    <property type="project" value="UniProtKB-EC"/>
</dbReference>
<dbReference type="SUPFAM" id="SSF51445">
    <property type="entry name" value="(Trans)glycosidases"/>
    <property type="match status" value="1"/>
</dbReference>
<dbReference type="PROSITE" id="PS00775">
    <property type="entry name" value="GLYCOSYL_HYDROL_F3"/>
    <property type="match status" value="1"/>
</dbReference>
<dbReference type="InterPro" id="IPR001764">
    <property type="entry name" value="Glyco_hydro_3_N"/>
</dbReference>
<dbReference type="GO" id="GO:0005975">
    <property type="term" value="P:carbohydrate metabolic process"/>
    <property type="evidence" value="ECO:0007669"/>
    <property type="project" value="InterPro"/>
</dbReference>
<dbReference type="Pfam" id="PF00933">
    <property type="entry name" value="Glyco_hydro_3"/>
    <property type="match status" value="1"/>
</dbReference>
<proteinExistence type="inferred from homology"/>
<dbReference type="InterPro" id="IPR019800">
    <property type="entry name" value="Glyco_hydro_3_AS"/>
</dbReference>
<evidence type="ECO:0000256" key="1">
    <source>
        <dbReference type="ARBA" id="ARBA00001231"/>
    </source>
</evidence>
<dbReference type="GO" id="GO:0009254">
    <property type="term" value="P:peptidoglycan turnover"/>
    <property type="evidence" value="ECO:0007669"/>
    <property type="project" value="TreeGrafter"/>
</dbReference>
<evidence type="ECO:0000259" key="6">
    <source>
        <dbReference type="Pfam" id="PF00933"/>
    </source>
</evidence>
<reference evidence="7 8" key="1">
    <citation type="submission" date="2017-03" db="EMBL/GenBank/DDBJ databases">
        <authorList>
            <person name="Afonso C.L."/>
            <person name="Miller P.J."/>
            <person name="Scott M.A."/>
            <person name="Spackman E."/>
            <person name="Goraichik I."/>
            <person name="Dimitrov K.M."/>
            <person name="Suarez D.L."/>
            <person name="Swayne D.E."/>
        </authorList>
    </citation>
    <scope>NUCLEOTIDE SEQUENCE [LARGE SCALE GENOMIC DNA]</scope>
    <source>
        <strain evidence="7 8">CECT 7691</strain>
    </source>
</reference>
<name>A0A1Y5U298_9PROT</name>
<dbReference type="NCBIfam" id="NF003740">
    <property type="entry name" value="PRK05337.1"/>
    <property type="match status" value="1"/>
</dbReference>
<evidence type="ECO:0000313" key="7">
    <source>
        <dbReference type="EMBL" id="SLN77233.1"/>
    </source>
</evidence>
<dbReference type="InterPro" id="IPR050226">
    <property type="entry name" value="NagZ_Beta-hexosaminidase"/>
</dbReference>
<dbReference type="FunCoup" id="A0A1Y5U298">
    <property type="interactions" value="342"/>
</dbReference>
<comment type="catalytic activity">
    <reaction evidence="1">
        <text>Hydrolysis of terminal non-reducing N-acetyl-D-hexosamine residues in N-acetyl-beta-D-hexosaminides.</text>
        <dbReference type="EC" id="3.2.1.52"/>
    </reaction>
</comment>
<evidence type="ECO:0000256" key="5">
    <source>
        <dbReference type="ARBA" id="ARBA00023295"/>
    </source>
</evidence>
<organism evidence="7 8">
    <name type="scientific">Oceanibacterium hippocampi</name>
    <dbReference type="NCBI Taxonomy" id="745714"/>
    <lineage>
        <taxon>Bacteria</taxon>
        <taxon>Pseudomonadati</taxon>
        <taxon>Pseudomonadota</taxon>
        <taxon>Alphaproteobacteria</taxon>
        <taxon>Sneathiellales</taxon>
        <taxon>Sneathiellaceae</taxon>
        <taxon>Oceanibacterium</taxon>
    </lineage>
</organism>
<dbReference type="Gene3D" id="3.20.20.300">
    <property type="entry name" value="Glycoside hydrolase, family 3, N-terminal domain"/>
    <property type="match status" value="1"/>
</dbReference>
<dbReference type="AlphaFoldDB" id="A0A1Y5U298"/>
<dbReference type="EC" id="3.2.1.52" evidence="3"/>
<accession>A0A1Y5U298</accession>
<dbReference type="InterPro" id="IPR017853">
    <property type="entry name" value="GH"/>
</dbReference>
<keyword evidence="8" id="KW-1185">Reference proteome</keyword>